<dbReference type="PANTHER" id="PTHR48494">
    <property type="entry name" value="INTERLEUKIN-6"/>
    <property type="match status" value="1"/>
</dbReference>
<comment type="similarity">
    <text evidence="1">Belongs to the IL-6 superfamily.</text>
</comment>
<protein>
    <recommendedName>
        <fullName evidence="2">Interleukin-6</fullName>
    </recommendedName>
</protein>
<dbReference type="Proteomes" id="UP001059041">
    <property type="component" value="Linkage Group LG16"/>
</dbReference>
<dbReference type="GO" id="GO:0030154">
    <property type="term" value="P:cell differentiation"/>
    <property type="evidence" value="ECO:0007669"/>
    <property type="project" value="InterPro"/>
</dbReference>
<evidence type="ECO:0000256" key="3">
    <source>
        <dbReference type="ARBA" id="ARBA00022486"/>
    </source>
</evidence>
<comment type="caution">
    <text evidence="6">The sequence shown here is derived from an EMBL/GenBank/DDBJ whole genome shotgun (WGS) entry which is preliminary data.</text>
</comment>
<evidence type="ECO:0000256" key="4">
    <source>
        <dbReference type="ARBA" id="ARBA00023441"/>
    </source>
</evidence>
<dbReference type="Pfam" id="PF00489">
    <property type="entry name" value="IL6"/>
    <property type="match status" value="1"/>
</dbReference>
<organism evidence="6 7">
    <name type="scientific">Triplophysa rosa</name>
    <name type="common">Cave loach</name>
    <dbReference type="NCBI Taxonomy" id="992332"/>
    <lineage>
        <taxon>Eukaryota</taxon>
        <taxon>Metazoa</taxon>
        <taxon>Chordata</taxon>
        <taxon>Craniata</taxon>
        <taxon>Vertebrata</taxon>
        <taxon>Euteleostomi</taxon>
        <taxon>Actinopterygii</taxon>
        <taxon>Neopterygii</taxon>
        <taxon>Teleostei</taxon>
        <taxon>Ostariophysi</taxon>
        <taxon>Cypriniformes</taxon>
        <taxon>Nemacheilidae</taxon>
        <taxon>Triplophysa</taxon>
    </lineage>
</organism>
<dbReference type="EMBL" id="JAFHDT010000016">
    <property type="protein sequence ID" value="KAI7799233.1"/>
    <property type="molecule type" value="Genomic_DNA"/>
</dbReference>
<dbReference type="InterPro" id="IPR003574">
    <property type="entry name" value="IL-6-like"/>
</dbReference>
<dbReference type="PANTHER" id="PTHR48494:SF1">
    <property type="entry name" value="INTERLEUKIN-6"/>
    <property type="match status" value="1"/>
</dbReference>
<evidence type="ECO:0000313" key="6">
    <source>
        <dbReference type="EMBL" id="KAI7799233.1"/>
    </source>
</evidence>
<dbReference type="GO" id="GO:0006953">
    <property type="term" value="P:acute-phase response"/>
    <property type="evidence" value="ECO:0007669"/>
    <property type="project" value="UniProtKB-KW"/>
</dbReference>
<keyword evidence="3" id="KW-0011">Acute phase</keyword>
<evidence type="ECO:0000256" key="5">
    <source>
        <dbReference type="SAM" id="MobiDB-lite"/>
    </source>
</evidence>
<dbReference type="SUPFAM" id="SSF47266">
    <property type="entry name" value="4-helical cytokines"/>
    <property type="match status" value="1"/>
</dbReference>
<reference evidence="6" key="1">
    <citation type="submission" date="2021-02" db="EMBL/GenBank/DDBJ databases">
        <title>Comparative genomics reveals that relaxation of natural selection precedes convergent phenotypic evolution of cavefish.</title>
        <authorList>
            <person name="Peng Z."/>
        </authorList>
    </citation>
    <scope>NUCLEOTIDE SEQUENCE</scope>
    <source>
        <tissue evidence="6">Muscle</tissue>
    </source>
</reference>
<feature type="region of interest" description="Disordered" evidence="5">
    <location>
        <begin position="224"/>
        <end position="244"/>
    </location>
</feature>
<comment type="function">
    <text evidence="4">Cytokine with a wide variety of biological functions in immunity, tissue regeneration, and metabolism. Binds to IL6R, then the complex associates to the signaling subunit IL6ST/gp130 to trigger the intracellular IL6-signaling pathway. The interaction with the membrane-bound IL6R and IL6ST stimulates 'classic signaling', whereas the binding of IL6 and soluble IL6R to IL6ST stimulates 'trans-signaling'. Alternatively, 'cluster signaling' occurs when membrane-bound IL6:IL6R complexes on transmitter cells activate IL6ST receptors on neighboring receiver cells.</text>
</comment>
<keyword evidence="7" id="KW-1185">Reference proteome</keyword>
<sequence length="244" mass="28248">MPLAKLQTLSHVLCSSAGVQLSVLLPVFFCLLDAWPLYSSMGESSEISGDDVQEVNVRAPLTEEQRWHLMARQLHRDVKTLRDEQFDRDFRDAANMTSFEGVRIHTPVLKASDGCLSRNFSTERCLGRVYSVLMWYKEHLSCIERENLTQTLTNDVKHGTKRFLESIYSQVQLKDTQVEEFSRSSLQAKSAWTRKTLVHSILFHFTNVMIDTCRAIHYMSKRKTGDGHQRKDRKKTSDWMSDKN</sequence>
<dbReference type="InterPro" id="IPR009079">
    <property type="entry name" value="4_helix_cytokine-like_core"/>
</dbReference>
<evidence type="ECO:0000256" key="2">
    <source>
        <dbReference type="ARBA" id="ARBA00019464"/>
    </source>
</evidence>
<evidence type="ECO:0000313" key="7">
    <source>
        <dbReference type="Proteomes" id="UP001059041"/>
    </source>
</evidence>
<dbReference type="GO" id="GO:0005138">
    <property type="term" value="F:interleukin-6 receptor binding"/>
    <property type="evidence" value="ECO:0007669"/>
    <property type="project" value="InterPro"/>
</dbReference>
<accession>A0A9W7WJ26</accession>
<gene>
    <name evidence="6" type="ORF">IRJ41_020608</name>
</gene>
<evidence type="ECO:0000256" key="1">
    <source>
        <dbReference type="ARBA" id="ARBA00007432"/>
    </source>
</evidence>
<dbReference type="Gene3D" id="1.20.1250.10">
    <property type="match status" value="1"/>
</dbReference>
<name>A0A9W7WJ26_TRIRA</name>
<dbReference type="GO" id="GO:0005615">
    <property type="term" value="C:extracellular space"/>
    <property type="evidence" value="ECO:0007669"/>
    <property type="project" value="InterPro"/>
</dbReference>
<dbReference type="AlphaFoldDB" id="A0A9W7WJ26"/>
<proteinExistence type="inferred from homology"/>